<gene>
    <name evidence="12" type="ORF">QVH07_06340</name>
</gene>
<dbReference type="SUPFAM" id="SSF55008">
    <property type="entry name" value="HMA, heavy metal-associated domain"/>
    <property type="match status" value="1"/>
</dbReference>
<dbReference type="InterPro" id="IPR036163">
    <property type="entry name" value="HMA_dom_sf"/>
</dbReference>
<dbReference type="RefSeq" id="WP_289999315.1">
    <property type="nucleotide sequence ID" value="NZ_JAUEPH010000002.1"/>
</dbReference>
<feature type="transmembrane region" description="Helical" evidence="10">
    <location>
        <begin position="693"/>
        <end position="712"/>
    </location>
</feature>
<evidence type="ECO:0000256" key="3">
    <source>
        <dbReference type="ARBA" id="ARBA00022692"/>
    </source>
</evidence>
<dbReference type="NCBIfam" id="TIGR01525">
    <property type="entry name" value="ATPase-IB_hvy"/>
    <property type="match status" value="1"/>
</dbReference>
<evidence type="ECO:0000256" key="1">
    <source>
        <dbReference type="ARBA" id="ARBA00004127"/>
    </source>
</evidence>
<evidence type="ECO:0000256" key="4">
    <source>
        <dbReference type="ARBA" id="ARBA00022723"/>
    </source>
</evidence>
<feature type="transmembrane region" description="Helical" evidence="10">
    <location>
        <begin position="189"/>
        <end position="208"/>
    </location>
</feature>
<dbReference type="PRINTS" id="PR00943">
    <property type="entry name" value="CUATPASE"/>
</dbReference>
<accession>A0ABT7YB88</accession>
<dbReference type="Pfam" id="PF00122">
    <property type="entry name" value="E1-E2_ATPase"/>
    <property type="match status" value="1"/>
</dbReference>
<dbReference type="NCBIfam" id="TIGR01494">
    <property type="entry name" value="ATPase_P-type"/>
    <property type="match status" value="2"/>
</dbReference>
<evidence type="ECO:0000256" key="10">
    <source>
        <dbReference type="RuleBase" id="RU362081"/>
    </source>
</evidence>
<keyword evidence="4 10" id="KW-0479">Metal-binding</keyword>
<dbReference type="EMBL" id="JAUEPH010000002">
    <property type="protein sequence ID" value="MDN3203758.1"/>
    <property type="molecule type" value="Genomic_DNA"/>
</dbReference>
<dbReference type="PROSITE" id="PS01047">
    <property type="entry name" value="HMA_1"/>
    <property type="match status" value="1"/>
</dbReference>
<dbReference type="InterPro" id="IPR036412">
    <property type="entry name" value="HAD-like_sf"/>
</dbReference>
<dbReference type="InterPro" id="IPR023214">
    <property type="entry name" value="HAD_sf"/>
</dbReference>
<evidence type="ECO:0000256" key="6">
    <source>
        <dbReference type="ARBA" id="ARBA00022840"/>
    </source>
</evidence>
<organism evidence="12 13">
    <name type="scientific">Algoriphagus sediminis</name>
    <dbReference type="NCBI Taxonomy" id="3057113"/>
    <lineage>
        <taxon>Bacteria</taxon>
        <taxon>Pseudomonadati</taxon>
        <taxon>Bacteroidota</taxon>
        <taxon>Cytophagia</taxon>
        <taxon>Cytophagales</taxon>
        <taxon>Cyclobacteriaceae</taxon>
        <taxon>Algoriphagus</taxon>
    </lineage>
</organism>
<keyword evidence="8 10" id="KW-1133">Transmembrane helix</keyword>
<dbReference type="InterPro" id="IPR023298">
    <property type="entry name" value="ATPase_P-typ_TM_dom_sf"/>
</dbReference>
<keyword evidence="5 10" id="KW-0547">Nucleotide-binding</keyword>
<reference evidence="12" key="1">
    <citation type="submission" date="2023-06" db="EMBL/GenBank/DDBJ databases">
        <title>Robiginitalea aurantiacus sp. nov. and Algoriphagus sediminis sp. nov., isolated from coastal sediment.</title>
        <authorList>
            <person name="Zhou Z.Y."/>
            <person name="An J."/>
            <person name="Jia Y.W."/>
            <person name="Du Z.J."/>
        </authorList>
    </citation>
    <scope>NUCLEOTIDE SEQUENCE</scope>
    <source>
        <strain evidence="12">C2-7</strain>
    </source>
</reference>
<dbReference type="CDD" id="cd00371">
    <property type="entry name" value="HMA"/>
    <property type="match status" value="1"/>
</dbReference>
<feature type="transmembrane region" description="Helical" evidence="10">
    <location>
        <begin position="371"/>
        <end position="394"/>
    </location>
</feature>
<evidence type="ECO:0000313" key="13">
    <source>
        <dbReference type="Proteomes" id="UP001171916"/>
    </source>
</evidence>
<dbReference type="InterPro" id="IPR006121">
    <property type="entry name" value="HMA_dom"/>
</dbReference>
<dbReference type="Gene3D" id="3.30.70.100">
    <property type="match status" value="1"/>
</dbReference>
<comment type="caution">
    <text evidence="12">The sequence shown here is derived from an EMBL/GenBank/DDBJ whole genome shotgun (WGS) entry which is preliminary data.</text>
</comment>
<feature type="domain" description="HMA" evidence="11">
    <location>
        <begin position="9"/>
        <end position="74"/>
    </location>
</feature>
<dbReference type="Gene3D" id="2.70.150.10">
    <property type="entry name" value="Calcium-transporting ATPase, cytoplasmic transduction domain A"/>
    <property type="match status" value="1"/>
</dbReference>
<dbReference type="Pfam" id="PF00403">
    <property type="entry name" value="HMA"/>
    <property type="match status" value="1"/>
</dbReference>
<keyword evidence="6 10" id="KW-0067">ATP-binding</keyword>
<comment type="similarity">
    <text evidence="2 10">Belongs to the cation transport ATPase (P-type) (TC 3.A.3) family. Type IB subfamily.</text>
</comment>
<dbReference type="SUPFAM" id="SSF81665">
    <property type="entry name" value="Calcium ATPase, transmembrane domain M"/>
    <property type="match status" value="1"/>
</dbReference>
<dbReference type="SUPFAM" id="SSF81653">
    <property type="entry name" value="Calcium ATPase, transduction domain A"/>
    <property type="match status" value="1"/>
</dbReference>
<protein>
    <submittedName>
        <fullName evidence="12">Heavy metal translocating P-type ATPase</fullName>
    </submittedName>
</protein>
<dbReference type="InterPro" id="IPR017969">
    <property type="entry name" value="Heavy-metal-associated_CS"/>
</dbReference>
<evidence type="ECO:0000259" key="11">
    <source>
        <dbReference type="PROSITE" id="PS50846"/>
    </source>
</evidence>
<dbReference type="Gene3D" id="3.40.50.1000">
    <property type="entry name" value="HAD superfamily/HAD-like"/>
    <property type="match status" value="1"/>
</dbReference>
<feature type="transmembrane region" description="Helical" evidence="10">
    <location>
        <begin position="343"/>
        <end position="365"/>
    </location>
</feature>
<proteinExistence type="inferred from homology"/>
<dbReference type="InterPro" id="IPR027256">
    <property type="entry name" value="P-typ_ATPase_IB"/>
</dbReference>
<dbReference type="SFLD" id="SFLDS00003">
    <property type="entry name" value="Haloacid_Dehalogenase"/>
    <property type="match status" value="1"/>
</dbReference>
<dbReference type="SUPFAM" id="SSF81660">
    <property type="entry name" value="Metal cation-transporting ATPase, ATP-binding domain N"/>
    <property type="match status" value="1"/>
</dbReference>
<evidence type="ECO:0000256" key="2">
    <source>
        <dbReference type="ARBA" id="ARBA00006024"/>
    </source>
</evidence>
<dbReference type="PRINTS" id="PR00119">
    <property type="entry name" value="CATATPASE"/>
</dbReference>
<feature type="transmembrane region" description="Helical" evidence="10">
    <location>
        <begin position="99"/>
        <end position="118"/>
    </location>
</feature>
<dbReference type="InterPro" id="IPR018303">
    <property type="entry name" value="ATPase_P-typ_P_site"/>
</dbReference>
<dbReference type="PANTHER" id="PTHR43520:SF8">
    <property type="entry name" value="P-TYPE CU(+) TRANSPORTER"/>
    <property type="match status" value="1"/>
</dbReference>
<dbReference type="InterPro" id="IPR059000">
    <property type="entry name" value="ATPase_P-type_domA"/>
</dbReference>
<keyword evidence="3 10" id="KW-0812">Transmembrane</keyword>
<dbReference type="InterPro" id="IPR044492">
    <property type="entry name" value="P_typ_ATPase_HD_dom"/>
</dbReference>
<name>A0ABT7YB88_9BACT</name>
<dbReference type="Proteomes" id="UP001171916">
    <property type="component" value="Unassembled WGS sequence"/>
</dbReference>
<dbReference type="InterPro" id="IPR023299">
    <property type="entry name" value="ATPase_P-typ_cyto_dom_N"/>
</dbReference>
<evidence type="ECO:0000313" key="12">
    <source>
        <dbReference type="EMBL" id="MDN3203758.1"/>
    </source>
</evidence>
<dbReference type="PROSITE" id="PS50846">
    <property type="entry name" value="HMA_2"/>
    <property type="match status" value="1"/>
</dbReference>
<evidence type="ECO:0000256" key="9">
    <source>
        <dbReference type="ARBA" id="ARBA00023136"/>
    </source>
</evidence>
<comment type="subcellular location">
    <subcellularLocation>
        <location evidence="10">Cell membrane</location>
    </subcellularLocation>
    <subcellularLocation>
        <location evidence="1">Endomembrane system</location>
        <topology evidence="1">Multi-pass membrane protein</topology>
    </subcellularLocation>
</comment>
<dbReference type="PROSITE" id="PS00154">
    <property type="entry name" value="ATPASE_E1_E2"/>
    <property type="match status" value="1"/>
</dbReference>
<dbReference type="NCBIfam" id="TIGR01511">
    <property type="entry name" value="ATPase-IB1_Cu"/>
    <property type="match status" value="1"/>
</dbReference>
<feature type="transmembrane region" description="Helical" evidence="10">
    <location>
        <begin position="718"/>
        <end position="740"/>
    </location>
</feature>
<dbReference type="PANTHER" id="PTHR43520">
    <property type="entry name" value="ATP7, ISOFORM B"/>
    <property type="match status" value="1"/>
</dbReference>
<dbReference type="SFLD" id="SFLDF00027">
    <property type="entry name" value="p-type_atpase"/>
    <property type="match status" value="1"/>
</dbReference>
<dbReference type="Pfam" id="PF00702">
    <property type="entry name" value="Hydrolase"/>
    <property type="match status" value="1"/>
</dbReference>
<sequence length="748" mass="80897">MSSTVKDLQKETFPVTGMTCAACASSVETILQYTEGVKKAQVNLAAETVNVEFDSNVSPESLNDALSAVGYGLILSAEPLEKSLADKKRKEYSKIKNRTIGAGIFTLPVFILGMFFMNWEPGKWISMILSLPVLFYFGSSFFSVAWKQAKIGKANMDTLVALGSGIAFLFSSFNTIFPEFWLERGLEPHVYFEASTIIIFFISIGKLLEARAKTKTGFAIQKLLELQPKKVSRINVDGNTEEIDLNEVAVKDTLLIRPGDKIPVDGSITNGESYVDESMISGEPIPVSKTLESKVYAGTINQDGSFRMIAEKVGADTLLSQIIKRVHEAQGSKAEIQKLTDKIAGIFVPIVLLISILTFFAWFVIAQENAFSFGLLSAISVLVIACPCALGLATPTAIMVGVGKGAEENILIKDADSLEIGSKIDTVILDKTGTITQGKPNVSSVIFSENFGGNSKDQSKWFSYLFALESNSKHPLANAIAKFSHTSENQNLKVSDFKNYTGFGIMGKIEETVYRIGSQKWITESEIQIPTNLINESEKLSSRGETVVWFANDKEVISIISISDPIKGSSKSAIEKMQNLGLEVIILSGDQENTTTRVAEETGIRKFKAGMLPQDKANYIKSLQSNGKKVAMIGDGINDSEALATADLSIAMGHGADIAIDSAMVTLTTSDLTKVVETLNLSKLTMSGIKQNLFWASVFNLIGIPIAAGVLFPLSGILLNPMVASAAMAMSSVSVVTNSLRLKGKSLN</sequence>
<dbReference type="Gene3D" id="3.40.1110.10">
    <property type="entry name" value="Calcium-transporting ATPase, cytoplasmic domain N"/>
    <property type="match status" value="1"/>
</dbReference>
<keyword evidence="13" id="KW-1185">Reference proteome</keyword>
<dbReference type="SUPFAM" id="SSF56784">
    <property type="entry name" value="HAD-like"/>
    <property type="match status" value="1"/>
</dbReference>
<dbReference type="CDD" id="cd02094">
    <property type="entry name" value="P-type_ATPase_Cu-like"/>
    <property type="match status" value="1"/>
</dbReference>
<dbReference type="PROSITE" id="PS01229">
    <property type="entry name" value="COF_2"/>
    <property type="match status" value="1"/>
</dbReference>
<keyword evidence="7" id="KW-1278">Translocase</keyword>
<evidence type="ECO:0000256" key="7">
    <source>
        <dbReference type="ARBA" id="ARBA00022967"/>
    </source>
</evidence>
<dbReference type="InterPro" id="IPR008250">
    <property type="entry name" value="ATPase_P-typ_transduc_dom_A_sf"/>
</dbReference>
<feature type="transmembrane region" description="Helical" evidence="10">
    <location>
        <begin position="158"/>
        <end position="177"/>
    </location>
</feature>
<dbReference type="InterPro" id="IPR001757">
    <property type="entry name" value="P_typ_ATPase"/>
</dbReference>
<evidence type="ECO:0000256" key="8">
    <source>
        <dbReference type="ARBA" id="ARBA00022989"/>
    </source>
</evidence>
<dbReference type="SFLD" id="SFLDG00002">
    <property type="entry name" value="C1.7:_P-type_atpase_like"/>
    <property type="match status" value="1"/>
</dbReference>
<keyword evidence="10" id="KW-1003">Cell membrane</keyword>
<feature type="transmembrane region" description="Helical" evidence="10">
    <location>
        <begin position="124"/>
        <end position="146"/>
    </location>
</feature>
<keyword evidence="9 10" id="KW-0472">Membrane</keyword>
<evidence type="ECO:0000256" key="5">
    <source>
        <dbReference type="ARBA" id="ARBA00022741"/>
    </source>
</evidence>